<dbReference type="Proteomes" id="UP000399805">
    <property type="component" value="Unassembled WGS sequence"/>
</dbReference>
<reference evidence="3 4" key="1">
    <citation type="submission" date="2019-09" db="EMBL/GenBank/DDBJ databases">
        <authorList>
            <person name="Leyn A S."/>
        </authorList>
    </citation>
    <scope>NUCLEOTIDE SEQUENCE [LARGE SCALE GENOMIC DNA]</scope>
    <source>
        <strain evidence="3">AA231_1</strain>
    </source>
</reference>
<evidence type="ECO:0000256" key="1">
    <source>
        <dbReference type="SAM" id="MobiDB-lite"/>
    </source>
</evidence>
<name>A0A6I8M862_9PSEU</name>
<feature type="compositionally biased region" description="Basic and acidic residues" evidence="1">
    <location>
        <begin position="1"/>
        <end position="10"/>
    </location>
</feature>
<proteinExistence type="predicted"/>
<sequence>MADEVARRTELPQLPSGRGERAVPHEGERIPLRMGGEIGFKKSAAGVEAYARGTIEAQGDGRFGIDLGHMVKVLCGSAVPGLGVAGVLALAGQPGWLIVTGGVGTMIVLVLALVFFSKEVRKG</sequence>
<feature type="transmembrane region" description="Helical" evidence="2">
    <location>
        <begin position="96"/>
        <end position="116"/>
    </location>
</feature>
<feature type="region of interest" description="Disordered" evidence="1">
    <location>
        <begin position="1"/>
        <end position="27"/>
    </location>
</feature>
<keyword evidence="2" id="KW-0472">Membrane</keyword>
<accession>A0A6I8M862</accession>
<keyword evidence="2" id="KW-0812">Transmembrane</keyword>
<organism evidence="3 4">
    <name type="scientific">Amycolatopsis camponoti</name>
    <dbReference type="NCBI Taxonomy" id="2606593"/>
    <lineage>
        <taxon>Bacteria</taxon>
        <taxon>Bacillati</taxon>
        <taxon>Actinomycetota</taxon>
        <taxon>Actinomycetes</taxon>
        <taxon>Pseudonocardiales</taxon>
        <taxon>Pseudonocardiaceae</taxon>
        <taxon>Amycolatopsis</taxon>
    </lineage>
</organism>
<feature type="transmembrane region" description="Helical" evidence="2">
    <location>
        <begin position="71"/>
        <end position="90"/>
    </location>
</feature>
<dbReference type="EMBL" id="CABVGP010000003">
    <property type="protein sequence ID" value="VVJ23795.1"/>
    <property type="molecule type" value="Genomic_DNA"/>
</dbReference>
<keyword evidence="4" id="KW-1185">Reference proteome</keyword>
<dbReference type="AlphaFoldDB" id="A0A6I8M862"/>
<evidence type="ECO:0000256" key="2">
    <source>
        <dbReference type="SAM" id="Phobius"/>
    </source>
</evidence>
<feature type="compositionally biased region" description="Basic and acidic residues" evidence="1">
    <location>
        <begin position="18"/>
        <end position="27"/>
    </location>
</feature>
<evidence type="ECO:0000313" key="4">
    <source>
        <dbReference type="Proteomes" id="UP000399805"/>
    </source>
</evidence>
<protein>
    <submittedName>
        <fullName evidence="3">Uncharacterized protein</fullName>
    </submittedName>
</protein>
<gene>
    <name evidence="3" type="ORF">AA23TX_08680</name>
</gene>
<keyword evidence="2" id="KW-1133">Transmembrane helix</keyword>
<evidence type="ECO:0000313" key="3">
    <source>
        <dbReference type="EMBL" id="VVJ23795.1"/>
    </source>
</evidence>